<comment type="caution">
    <text evidence="2">The sequence shown here is derived from an EMBL/GenBank/DDBJ whole genome shotgun (WGS) entry which is preliminary data.</text>
</comment>
<name>A0A392TLX5_9FABA</name>
<dbReference type="EMBL" id="LXQA010609951">
    <property type="protein sequence ID" value="MCI61972.1"/>
    <property type="molecule type" value="Genomic_DNA"/>
</dbReference>
<organism evidence="2 3">
    <name type="scientific">Trifolium medium</name>
    <dbReference type="NCBI Taxonomy" id="97028"/>
    <lineage>
        <taxon>Eukaryota</taxon>
        <taxon>Viridiplantae</taxon>
        <taxon>Streptophyta</taxon>
        <taxon>Embryophyta</taxon>
        <taxon>Tracheophyta</taxon>
        <taxon>Spermatophyta</taxon>
        <taxon>Magnoliopsida</taxon>
        <taxon>eudicotyledons</taxon>
        <taxon>Gunneridae</taxon>
        <taxon>Pentapetalae</taxon>
        <taxon>rosids</taxon>
        <taxon>fabids</taxon>
        <taxon>Fabales</taxon>
        <taxon>Fabaceae</taxon>
        <taxon>Papilionoideae</taxon>
        <taxon>50 kb inversion clade</taxon>
        <taxon>NPAAA clade</taxon>
        <taxon>Hologalegina</taxon>
        <taxon>IRL clade</taxon>
        <taxon>Trifolieae</taxon>
        <taxon>Trifolium</taxon>
    </lineage>
</organism>
<dbReference type="Proteomes" id="UP000265520">
    <property type="component" value="Unassembled WGS sequence"/>
</dbReference>
<accession>A0A392TLX5</accession>
<feature type="non-terminal residue" evidence="2">
    <location>
        <position position="32"/>
    </location>
</feature>
<keyword evidence="3" id="KW-1185">Reference proteome</keyword>
<protein>
    <submittedName>
        <fullName evidence="2">Uncharacterized protein</fullName>
    </submittedName>
</protein>
<evidence type="ECO:0000313" key="3">
    <source>
        <dbReference type="Proteomes" id="UP000265520"/>
    </source>
</evidence>
<sequence length="32" mass="3635">MSTFEERLFKMQNSKKASKKARKGSQSIAAFV</sequence>
<proteinExistence type="predicted"/>
<dbReference type="AlphaFoldDB" id="A0A392TLX5"/>
<feature type="region of interest" description="Disordered" evidence="1">
    <location>
        <begin position="11"/>
        <end position="32"/>
    </location>
</feature>
<reference evidence="2 3" key="1">
    <citation type="journal article" date="2018" name="Front. Plant Sci.">
        <title>Red Clover (Trifolium pratense) and Zigzag Clover (T. medium) - A Picture of Genomic Similarities and Differences.</title>
        <authorList>
            <person name="Dluhosova J."/>
            <person name="Istvanek J."/>
            <person name="Nedelnik J."/>
            <person name="Repkova J."/>
        </authorList>
    </citation>
    <scope>NUCLEOTIDE SEQUENCE [LARGE SCALE GENOMIC DNA]</scope>
    <source>
        <strain evidence="3">cv. 10/8</strain>
        <tissue evidence="2">Leaf</tissue>
    </source>
</reference>
<evidence type="ECO:0000313" key="2">
    <source>
        <dbReference type="EMBL" id="MCI61972.1"/>
    </source>
</evidence>
<evidence type="ECO:0000256" key="1">
    <source>
        <dbReference type="SAM" id="MobiDB-lite"/>
    </source>
</evidence>